<dbReference type="GO" id="GO:0000155">
    <property type="term" value="F:phosphorelay sensor kinase activity"/>
    <property type="evidence" value="ECO:0007669"/>
    <property type="project" value="InterPro"/>
</dbReference>
<dbReference type="PANTHER" id="PTHR24421">
    <property type="entry name" value="NITRATE/NITRITE SENSOR PROTEIN NARX-RELATED"/>
    <property type="match status" value="1"/>
</dbReference>
<keyword evidence="10" id="KW-1133">Transmembrane helix</keyword>
<dbReference type="GO" id="GO:0016020">
    <property type="term" value="C:membrane"/>
    <property type="evidence" value="ECO:0007669"/>
    <property type="project" value="InterPro"/>
</dbReference>
<dbReference type="Proteomes" id="UP000198765">
    <property type="component" value="Chromosome I"/>
</dbReference>
<accession>A0A1A9AFD9</accession>
<dbReference type="InterPro" id="IPR036890">
    <property type="entry name" value="HATPase_C_sf"/>
</dbReference>
<dbReference type="PANTHER" id="PTHR24421:SF10">
    <property type="entry name" value="NITRATE_NITRITE SENSOR PROTEIN NARQ"/>
    <property type="match status" value="1"/>
</dbReference>
<dbReference type="OrthoDB" id="227596at2"/>
<proteinExistence type="predicted"/>
<evidence type="ECO:0000313" key="12">
    <source>
        <dbReference type="EMBL" id="SBT54820.1"/>
    </source>
</evidence>
<dbReference type="InterPro" id="IPR050482">
    <property type="entry name" value="Sensor_HK_TwoCompSys"/>
</dbReference>
<feature type="transmembrane region" description="Helical" evidence="10">
    <location>
        <begin position="51"/>
        <end position="70"/>
    </location>
</feature>
<comment type="catalytic activity">
    <reaction evidence="1">
        <text>ATP + protein L-histidine = ADP + protein N-phospho-L-histidine.</text>
        <dbReference type="EC" id="2.7.13.3"/>
    </reaction>
</comment>
<evidence type="ECO:0000256" key="9">
    <source>
        <dbReference type="SAM" id="MobiDB-lite"/>
    </source>
</evidence>
<organism evidence="12 13">
    <name type="scientific">Micromonospora narathiwatensis</name>
    <dbReference type="NCBI Taxonomy" id="299146"/>
    <lineage>
        <taxon>Bacteria</taxon>
        <taxon>Bacillati</taxon>
        <taxon>Actinomycetota</taxon>
        <taxon>Actinomycetes</taxon>
        <taxon>Micromonosporales</taxon>
        <taxon>Micromonosporaceae</taxon>
        <taxon>Micromonospora</taxon>
    </lineage>
</organism>
<keyword evidence="3" id="KW-0597">Phosphoprotein</keyword>
<dbReference type="RefSeq" id="WP_091201442.1">
    <property type="nucleotide sequence ID" value="NZ_LT594324.1"/>
</dbReference>
<evidence type="ECO:0000256" key="1">
    <source>
        <dbReference type="ARBA" id="ARBA00000085"/>
    </source>
</evidence>
<keyword evidence="4" id="KW-0808">Transferase</keyword>
<dbReference type="EC" id="2.7.13.3" evidence="2"/>
<dbReference type="AlphaFoldDB" id="A0A1A9AFD9"/>
<dbReference type="Pfam" id="PF07730">
    <property type="entry name" value="HisKA_3"/>
    <property type="match status" value="1"/>
</dbReference>
<evidence type="ECO:0000256" key="5">
    <source>
        <dbReference type="ARBA" id="ARBA00022741"/>
    </source>
</evidence>
<evidence type="ECO:0000256" key="10">
    <source>
        <dbReference type="SAM" id="Phobius"/>
    </source>
</evidence>
<feature type="transmembrane region" description="Helical" evidence="10">
    <location>
        <begin position="20"/>
        <end position="45"/>
    </location>
</feature>
<evidence type="ECO:0000256" key="7">
    <source>
        <dbReference type="ARBA" id="ARBA00022840"/>
    </source>
</evidence>
<dbReference type="GO" id="GO:0046983">
    <property type="term" value="F:protein dimerization activity"/>
    <property type="evidence" value="ECO:0007669"/>
    <property type="project" value="InterPro"/>
</dbReference>
<keyword evidence="7" id="KW-0067">ATP-binding</keyword>
<keyword evidence="10" id="KW-0812">Transmembrane</keyword>
<sequence>MTVRGVLRPLVRASTWRRAVFLLLGGVLALPYALLAAAFAQVLAIDDVPRAVVFGLLLVAVVIAAVPVFLSGSRALEIAAARALLAVDLPEPAAGHRIDRETRLRAALWIALHLLTGGLVLFAAISALPMALVFLAGPVGLDPAANHGNGFGPLIGNPLGATLTGVAVLVGLGYAVAGLGALAASMAPVLLGPSQAERIAALEARAARLAERNRLARELHDSVGHALTVATLQAGAARELLDVDPEFTRRALQAIEETSRHAMDDLDHVLGLLRETEPGRTSAPTVPQPTLVRLDRLVADARAAGLVVELRVSGAVGELPATVSREGYRIVQEGLTNAARHGRGPVTLRVDVPGKACPGAAPDRPAPGPERRLAARRPEQGRQPGESCPELEIELVNGLRGATGPGRGGRGLDGMRERVLLLGGWLTAGPDGERWRVRASLPVPRGETG</sequence>
<evidence type="ECO:0000313" key="13">
    <source>
        <dbReference type="Proteomes" id="UP000198765"/>
    </source>
</evidence>
<dbReference type="EMBL" id="LT594324">
    <property type="protein sequence ID" value="SBT54820.1"/>
    <property type="molecule type" value="Genomic_DNA"/>
</dbReference>
<dbReference type="InterPro" id="IPR011712">
    <property type="entry name" value="Sig_transdc_His_kin_sub3_dim/P"/>
</dbReference>
<feature type="domain" description="Signal transduction histidine kinase subgroup 3 dimerisation and phosphoacceptor" evidence="11">
    <location>
        <begin position="211"/>
        <end position="276"/>
    </location>
</feature>
<feature type="region of interest" description="Disordered" evidence="9">
    <location>
        <begin position="355"/>
        <end position="388"/>
    </location>
</feature>
<dbReference type="GO" id="GO:0005524">
    <property type="term" value="F:ATP binding"/>
    <property type="evidence" value="ECO:0007669"/>
    <property type="project" value="UniProtKB-KW"/>
</dbReference>
<dbReference type="Gene3D" id="1.20.5.1930">
    <property type="match status" value="1"/>
</dbReference>
<keyword evidence="8" id="KW-0902">Two-component regulatory system</keyword>
<feature type="transmembrane region" description="Helical" evidence="10">
    <location>
        <begin position="106"/>
        <end position="139"/>
    </location>
</feature>
<protein>
    <recommendedName>
        <fullName evidence="2">histidine kinase</fullName>
        <ecNumber evidence="2">2.7.13.3</ecNumber>
    </recommendedName>
</protein>
<evidence type="ECO:0000259" key="11">
    <source>
        <dbReference type="Pfam" id="PF07730"/>
    </source>
</evidence>
<reference evidence="12 13" key="1">
    <citation type="submission" date="2016-06" db="EMBL/GenBank/DDBJ databases">
        <authorList>
            <person name="Kjaerup R.B."/>
            <person name="Dalgaard T.S."/>
            <person name="Juul-Madsen H.R."/>
        </authorList>
    </citation>
    <scope>NUCLEOTIDE SEQUENCE [LARGE SCALE GENOMIC DNA]</scope>
    <source>
        <strain evidence="12 13">DSM 45248</strain>
    </source>
</reference>
<gene>
    <name evidence="12" type="ORF">GA0070621_5723</name>
</gene>
<feature type="transmembrane region" description="Helical" evidence="10">
    <location>
        <begin position="159"/>
        <end position="184"/>
    </location>
</feature>
<keyword evidence="13" id="KW-1185">Reference proteome</keyword>
<dbReference type="PATRIC" id="fig|299146.4.peg.5903"/>
<keyword evidence="10" id="KW-0472">Membrane</keyword>
<keyword evidence="6 12" id="KW-0418">Kinase</keyword>
<name>A0A1A9AFD9_9ACTN</name>
<feature type="compositionally biased region" description="Basic and acidic residues" evidence="9">
    <location>
        <begin position="369"/>
        <end position="380"/>
    </location>
</feature>
<evidence type="ECO:0000256" key="6">
    <source>
        <dbReference type="ARBA" id="ARBA00022777"/>
    </source>
</evidence>
<dbReference type="Gene3D" id="3.30.565.10">
    <property type="entry name" value="Histidine kinase-like ATPase, C-terminal domain"/>
    <property type="match status" value="1"/>
</dbReference>
<evidence type="ECO:0000256" key="3">
    <source>
        <dbReference type="ARBA" id="ARBA00022553"/>
    </source>
</evidence>
<evidence type="ECO:0000256" key="2">
    <source>
        <dbReference type="ARBA" id="ARBA00012438"/>
    </source>
</evidence>
<keyword evidence="5" id="KW-0547">Nucleotide-binding</keyword>
<evidence type="ECO:0000256" key="4">
    <source>
        <dbReference type="ARBA" id="ARBA00022679"/>
    </source>
</evidence>
<evidence type="ECO:0000256" key="8">
    <source>
        <dbReference type="ARBA" id="ARBA00023012"/>
    </source>
</evidence>